<accession>A0A7V8FIM0</accession>
<evidence type="ECO:0000313" key="1">
    <source>
        <dbReference type="EMBL" id="KAF1016419.1"/>
    </source>
</evidence>
<dbReference type="Proteomes" id="UP000487117">
    <property type="component" value="Unassembled WGS sequence"/>
</dbReference>
<dbReference type="AlphaFoldDB" id="A0A7V8FIM0"/>
<protein>
    <submittedName>
        <fullName evidence="1">Uncharacterized protein</fullName>
    </submittedName>
</protein>
<gene>
    <name evidence="1" type="ORF">GAK31_01917</name>
</gene>
<sequence>MGESQPVALNLSADPAWLVYAFERDGVTYYQVNDLVGDVNLIIANIDSTFWTLPAGKRVARVSLPSKPLVLPKNVRRSVVFRGQDFSLVTYGTERDAIWSVERTAGGE</sequence>
<proteinExistence type="predicted"/>
<evidence type="ECO:0000313" key="2">
    <source>
        <dbReference type="Proteomes" id="UP000487117"/>
    </source>
</evidence>
<dbReference type="EMBL" id="WNDS01000002">
    <property type="protein sequence ID" value="KAF1016419.1"/>
    <property type="molecule type" value="Genomic_DNA"/>
</dbReference>
<name>A0A7V8FIM0_STEMA</name>
<comment type="caution">
    <text evidence="1">The sequence shown here is derived from an EMBL/GenBank/DDBJ whole genome shotgun (WGS) entry which is preliminary data.</text>
</comment>
<organism evidence="1 2">
    <name type="scientific">Stenotrophomonas maltophilia</name>
    <name type="common">Pseudomonas maltophilia</name>
    <name type="synonym">Xanthomonas maltophilia</name>
    <dbReference type="NCBI Taxonomy" id="40324"/>
    <lineage>
        <taxon>Bacteria</taxon>
        <taxon>Pseudomonadati</taxon>
        <taxon>Pseudomonadota</taxon>
        <taxon>Gammaproteobacteria</taxon>
        <taxon>Lysobacterales</taxon>
        <taxon>Lysobacteraceae</taxon>
        <taxon>Stenotrophomonas</taxon>
        <taxon>Stenotrophomonas maltophilia group</taxon>
    </lineage>
</organism>
<reference evidence="2" key="1">
    <citation type="journal article" date="2020" name="MBio">
        <title>Horizontal gene transfer to a defensive symbiont with a reduced genome amongst a multipartite beetle microbiome.</title>
        <authorList>
            <person name="Waterworth S.C."/>
            <person name="Florez L.V."/>
            <person name="Rees E.R."/>
            <person name="Hertweck C."/>
            <person name="Kaltenpoth M."/>
            <person name="Kwan J.C."/>
        </authorList>
    </citation>
    <scope>NUCLEOTIDE SEQUENCE [LARGE SCALE GENOMIC DNA]</scope>
</reference>